<feature type="domain" description="AB hydrolase-1" evidence="1">
    <location>
        <begin position="5"/>
        <end position="216"/>
    </location>
</feature>
<dbReference type="Pfam" id="PF12697">
    <property type="entry name" value="Abhydrolase_6"/>
    <property type="match status" value="1"/>
</dbReference>
<dbReference type="Proteomes" id="UP001164693">
    <property type="component" value="Chromosome"/>
</dbReference>
<reference evidence="2" key="1">
    <citation type="submission" date="2022-05" db="EMBL/GenBank/DDBJ databases">
        <title>Jatrophihabitans sp. SB3-54 whole genome sequence.</title>
        <authorList>
            <person name="Suh M.K."/>
            <person name="Eom M.K."/>
            <person name="Kim J.S."/>
            <person name="Kim H.S."/>
            <person name="Do H.E."/>
            <person name="Shin Y.K."/>
            <person name="Lee J.-S."/>
        </authorList>
    </citation>
    <scope>NUCLEOTIDE SEQUENCE</scope>
    <source>
        <strain evidence="2">SB3-54</strain>
    </source>
</reference>
<dbReference type="InterPro" id="IPR000073">
    <property type="entry name" value="AB_hydrolase_1"/>
</dbReference>
<keyword evidence="3" id="KW-1185">Reference proteome</keyword>
<dbReference type="Gene3D" id="3.40.50.1820">
    <property type="entry name" value="alpha/beta hydrolase"/>
    <property type="match status" value="1"/>
</dbReference>
<evidence type="ECO:0000259" key="1">
    <source>
        <dbReference type="Pfam" id="PF12697"/>
    </source>
</evidence>
<organism evidence="2 3">
    <name type="scientific">Jatrophihabitans cynanchi</name>
    <dbReference type="NCBI Taxonomy" id="2944128"/>
    <lineage>
        <taxon>Bacteria</taxon>
        <taxon>Bacillati</taxon>
        <taxon>Actinomycetota</taxon>
        <taxon>Actinomycetes</taxon>
        <taxon>Jatrophihabitantales</taxon>
        <taxon>Jatrophihabitantaceae</taxon>
        <taxon>Jatrophihabitans</taxon>
    </lineage>
</organism>
<keyword evidence="2" id="KW-0378">Hydrolase</keyword>
<dbReference type="SUPFAM" id="SSF53474">
    <property type="entry name" value="alpha/beta-Hydrolases"/>
    <property type="match status" value="1"/>
</dbReference>
<dbReference type="PANTHER" id="PTHR37017:SF11">
    <property type="entry name" value="ESTERASE_LIPASE_THIOESTERASE DOMAIN-CONTAINING PROTEIN"/>
    <property type="match status" value="1"/>
</dbReference>
<dbReference type="InterPro" id="IPR052897">
    <property type="entry name" value="Sec-Metab_Biosynth_Hydrolase"/>
</dbReference>
<accession>A0ABY7K1B8</accession>
<evidence type="ECO:0000313" key="2">
    <source>
        <dbReference type="EMBL" id="WAX57397.1"/>
    </source>
</evidence>
<dbReference type="EMBL" id="CP097463">
    <property type="protein sequence ID" value="WAX57397.1"/>
    <property type="molecule type" value="Genomic_DNA"/>
</dbReference>
<gene>
    <name evidence="2" type="ORF">M6B22_01195</name>
</gene>
<dbReference type="GO" id="GO:0016787">
    <property type="term" value="F:hydrolase activity"/>
    <property type="evidence" value="ECO:0007669"/>
    <property type="project" value="UniProtKB-KW"/>
</dbReference>
<evidence type="ECO:0000313" key="3">
    <source>
        <dbReference type="Proteomes" id="UP001164693"/>
    </source>
</evidence>
<dbReference type="InterPro" id="IPR029058">
    <property type="entry name" value="AB_hydrolase_fold"/>
</dbReference>
<protein>
    <submittedName>
        <fullName evidence="2">Alpha/beta fold hydrolase</fullName>
    </submittedName>
</protein>
<dbReference type="PANTHER" id="PTHR37017">
    <property type="entry name" value="AB HYDROLASE-1 DOMAIN-CONTAINING PROTEIN-RELATED"/>
    <property type="match status" value="1"/>
</dbReference>
<dbReference type="RefSeq" id="WP_269443936.1">
    <property type="nucleotide sequence ID" value="NZ_CP097463.1"/>
</dbReference>
<proteinExistence type="predicted"/>
<name>A0ABY7K1B8_9ACTN</name>
<sequence length="233" mass="24933">MPAALVLVHGLWHGAWSWDLVRTRLAGAECIAVDLPMTALEDDVAAVRQVLDTLPGPVVLAAHSYGGAVITAAGEHPAVRALVYLAAFQLAPGESISRAVPEAELAPTALAEALRFSPDRSEVSIDPELGRTLLYGKADPATADAQLARTRPVARSLFSATVTTSAWQHRPSTYVVCSEDRCVSPDLQRAMAARATRSLEWACDHTPLISAADRVALLLAEQAREQGRAREDR</sequence>